<dbReference type="Proteomes" id="UP001295684">
    <property type="component" value="Unassembled WGS sequence"/>
</dbReference>
<keyword evidence="4" id="KW-1185">Reference proteome</keyword>
<accession>A0AAD2D9L2</accession>
<evidence type="ECO:0000256" key="2">
    <source>
        <dbReference type="SAM" id="MobiDB-lite"/>
    </source>
</evidence>
<dbReference type="AlphaFoldDB" id="A0AAD2D9L2"/>
<protein>
    <submittedName>
        <fullName evidence="3">Uncharacterized protein</fullName>
    </submittedName>
</protein>
<evidence type="ECO:0000313" key="3">
    <source>
        <dbReference type="EMBL" id="CAI2386284.1"/>
    </source>
</evidence>
<evidence type="ECO:0000256" key="1">
    <source>
        <dbReference type="SAM" id="Coils"/>
    </source>
</evidence>
<evidence type="ECO:0000313" key="4">
    <source>
        <dbReference type="Proteomes" id="UP001295684"/>
    </source>
</evidence>
<proteinExistence type="predicted"/>
<gene>
    <name evidence="3" type="ORF">ECRASSUSDP1_LOCUS27894</name>
</gene>
<organism evidence="3 4">
    <name type="scientific">Euplotes crassus</name>
    <dbReference type="NCBI Taxonomy" id="5936"/>
    <lineage>
        <taxon>Eukaryota</taxon>
        <taxon>Sar</taxon>
        <taxon>Alveolata</taxon>
        <taxon>Ciliophora</taxon>
        <taxon>Intramacronucleata</taxon>
        <taxon>Spirotrichea</taxon>
        <taxon>Hypotrichia</taxon>
        <taxon>Euplotida</taxon>
        <taxon>Euplotidae</taxon>
        <taxon>Moneuplotes</taxon>
    </lineage>
</organism>
<feature type="coiled-coil region" evidence="1">
    <location>
        <begin position="411"/>
        <end position="481"/>
    </location>
</feature>
<keyword evidence="1" id="KW-0175">Coiled coil</keyword>
<comment type="caution">
    <text evidence="3">The sequence shown here is derived from an EMBL/GenBank/DDBJ whole genome shotgun (WGS) entry which is preliminary data.</text>
</comment>
<reference evidence="3" key="1">
    <citation type="submission" date="2023-07" db="EMBL/GenBank/DDBJ databases">
        <authorList>
            <consortium name="AG Swart"/>
            <person name="Singh M."/>
            <person name="Singh A."/>
            <person name="Seah K."/>
            <person name="Emmerich C."/>
        </authorList>
    </citation>
    <scope>NUCLEOTIDE SEQUENCE</scope>
    <source>
        <strain evidence="3">DP1</strain>
    </source>
</reference>
<feature type="region of interest" description="Disordered" evidence="2">
    <location>
        <begin position="1"/>
        <end position="45"/>
    </location>
</feature>
<name>A0AAD2D9L2_EUPCR</name>
<feature type="compositionally biased region" description="Basic and acidic residues" evidence="2">
    <location>
        <begin position="32"/>
        <end position="45"/>
    </location>
</feature>
<sequence>MEESSDDSTNSKYRPHPKRNEYKSHKNVYKFTKQETKTVRSDSSEWHYGSIDSIEEEEEVKPLPLKSKIDSQYKKDLSHGIGSSLGFSKRAEFIARQITGRSKYDLDILAKEPDNKISDIGSSQFSSINELFDDERIIKDQDALEKKQFYMPNEYIKLYEDNSHLRYRVMRLQDQILILEQSLGATHRANLQKMKNYATQMEFNMEKEYKQKLDDIVRFYKKEIKDILKQYNKGRMEATTAHKIVAKLISMNLSQEMFILEIRNKILEGDSNEAANLINNQIIESHSDMFSKKMLRTRGIDKKNIQQVFTAEKIAGIQGINIVTNEGKPQKVNFKSKRGLTLSSEGSQMSVIEQIEKNIEILKKKKEIHDAENKKRFEERVINNPNMKHAKKKSIPDEIDRKDRELSEYILENDKKMIKQLKFEIDTLENMYNTILDENKYLSREVKSLKDEMILTKKRMKDEFQIEKDQLNQKVEEYKHKWKTDKEKNAEKVSCFQCELKLQDKIFDRLKKYVNVLKKELVMAKNIIKDPRNKNLR</sequence>
<dbReference type="EMBL" id="CAMPGE010028779">
    <property type="protein sequence ID" value="CAI2386284.1"/>
    <property type="molecule type" value="Genomic_DNA"/>
</dbReference>